<protein>
    <recommendedName>
        <fullName evidence="4">Protein FAM32A</fullName>
    </recommendedName>
</protein>
<reference evidence="2 3" key="1">
    <citation type="submission" date="2020-11" db="EMBL/GenBank/DDBJ databases">
        <authorList>
            <person name="Wallbank WR R."/>
            <person name="Pardo Diaz C."/>
            <person name="Kozak K."/>
            <person name="Martin S."/>
            <person name="Jiggins C."/>
            <person name="Moest M."/>
            <person name="Warren A I."/>
            <person name="Generalovic N T."/>
            <person name="Byers J.R.P. K."/>
            <person name="Montejo-Kovacevich G."/>
            <person name="Yen C E."/>
        </authorList>
    </citation>
    <scope>NUCLEOTIDE SEQUENCE [LARGE SCALE GENOMIC DNA]</scope>
</reference>
<evidence type="ECO:0000313" key="2">
    <source>
        <dbReference type="EMBL" id="CAD7092733.1"/>
    </source>
</evidence>
<dbReference type="AlphaFoldDB" id="A0A7R8Z284"/>
<evidence type="ECO:0000313" key="3">
    <source>
        <dbReference type="Proteomes" id="UP000594454"/>
    </source>
</evidence>
<sequence>MSAEYDIVVNGKLKLKSDLDVKKGKTAKKNKTGKKLKKNYVENFEESYPKQKKVEAHKKPTKAEVTFKKMREKMENKRILEKAAMTHKQKVEKFNRHLDNLSEHYDIPKVSWTK</sequence>
<name>A0A7R8Z284_HERIL</name>
<accession>A0A7R8Z284</accession>
<evidence type="ECO:0000256" key="1">
    <source>
        <dbReference type="ARBA" id="ARBA00008948"/>
    </source>
</evidence>
<dbReference type="OMA" id="IASTTHK"/>
<dbReference type="Pfam" id="PF08555">
    <property type="entry name" value="FAM32A"/>
    <property type="match status" value="1"/>
</dbReference>
<dbReference type="GO" id="GO:0005730">
    <property type="term" value="C:nucleolus"/>
    <property type="evidence" value="ECO:0007669"/>
    <property type="project" value="TreeGrafter"/>
</dbReference>
<dbReference type="EMBL" id="LR899014">
    <property type="protein sequence ID" value="CAD7092733.1"/>
    <property type="molecule type" value="Genomic_DNA"/>
</dbReference>
<dbReference type="InParanoid" id="A0A7R8Z284"/>
<evidence type="ECO:0008006" key="4">
    <source>
        <dbReference type="Google" id="ProtNLM"/>
    </source>
</evidence>
<organism evidence="2 3">
    <name type="scientific">Hermetia illucens</name>
    <name type="common">Black soldier fly</name>
    <dbReference type="NCBI Taxonomy" id="343691"/>
    <lineage>
        <taxon>Eukaryota</taxon>
        <taxon>Metazoa</taxon>
        <taxon>Ecdysozoa</taxon>
        <taxon>Arthropoda</taxon>
        <taxon>Hexapoda</taxon>
        <taxon>Insecta</taxon>
        <taxon>Pterygota</taxon>
        <taxon>Neoptera</taxon>
        <taxon>Endopterygota</taxon>
        <taxon>Diptera</taxon>
        <taxon>Brachycera</taxon>
        <taxon>Stratiomyomorpha</taxon>
        <taxon>Stratiomyidae</taxon>
        <taxon>Hermetiinae</taxon>
        <taxon>Hermetia</taxon>
    </lineage>
</organism>
<dbReference type="PANTHER" id="PTHR13282:SF6">
    <property type="entry name" value="PROTEIN FAM32A"/>
    <property type="match status" value="1"/>
</dbReference>
<dbReference type="OrthoDB" id="205403at2759"/>
<dbReference type="FunCoup" id="A0A7R8Z284">
    <property type="interactions" value="46"/>
</dbReference>
<dbReference type="Proteomes" id="UP000594454">
    <property type="component" value="Chromosome 6"/>
</dbReference>
<comment type="similarity">
    <text evidence="1">Belongs to the FAM32 family.</text>
</comment>
<proteinExistence type="inferred from homology"/>
<dbReference type="PANTHER" id="PTHR13282">
    <property type="entry name" value="PROTEIN FAM32A"/>
    <property type="match status" value="1"/>
</dbReference>
<gene>
    <name evidence="2" type="ORF">HERILL_LOCUS15070</name>
</gene>
<keyword evidence="3" id="KW-1185">Reference proteome</keyword>
<dbReference type="InterPro" id="IPR013865">
    <property type="entry name" value="FAM32A"/>
</dbReference>